<dbReference type="AlphaFoldDB" id="A0A1W6LLU5"/>
<dbReference type="GO" id="GO:0003993">
    <property type="term" value="F:acid phosphatase activity"/>
    <property type="evidence" value="ECO:0007669"/>
    <property type="project" value="InterPro"/>
</dbReference>
<dbReference type="Proteomes" id="UP000193334">
    <property type="component" value="Chromosome"/>
</dbReference>
<evidence type="ECO:0000313" key="4">
    <source>
        <dbReference type="EMBL" id="ARN56722.1"/>
    </source>
</evidence>
<dbReference type="EMBL" id="CP021023">
    <property type="protein sequence ID" value="ARN56722.1"/>
    <property type="molecule type" value="Genomic_DNA"/>
</dbReference>
<dbReference type="InterPro" id="IPR013783">
    <property type="entry name" value="Ig-like_fold"/>
</dbReference>
<dbReference type="InterPro" id="IPR004843">
    <property type="entry name" value="Calcineurin-like_PHP"/>
</dbReference>
<dbReference type="PANTHER" id="PTHR22953">
    <property type="entry name" value="ACID PHOSPHATASE RELATED"/>
    <property type="match status" value="1"/>
</dbReference>
<name>A0A1W6LLU5_9BACT</name>
<dbReference type="SUPFAM" id="SSF56300">
    <property type="entry name" value="Metallo-dependent phosphatases"/>
    <property type="match status" value="1"/>
</dbReference>
<sequence precursor="true">MLKRILSITVLLLLPVLGQAQQLSIEFKKGPYLILPENASGMKVCWQMESAAACSLKWGRDKAFSEGKAKVHPYGDNQYQYTISKLAPGAKYYYTVYGQNNHREGSFLTAPKENTNKSLKFIVHGDIQKSAANYDRLCSGILEEIEKDGSFQTLCLMTGDWIEDGIYSGWQELVFNQDYDNTARLQALLPIMGCMGNNDNLASLRKYWPYPYQRKGYYSFTYSRMKVWVLDSEQSLSGKQRKWLEEGLKNCKKPWRILVYHKNAYSAGSGNSSARRNIHPLAVKYGVAVVFGGHWHTYADQAVDDVLYVNTGEGGTKKDGHYCLAEIKGDTIKITAKRPLSGEVLAEVEKSLPESAGSGAKQPDE</sequence>
<evidence type="ECO:0000259" key="3">
    <source>
        <dbReference type="Pfam" id="PF00149"/>
    </source>
</evidence>
<dbReference type="GO" id="GO:0046872">
    <property type="term" value="F:metal ion binding"/>
    <property type="evidence" value="ECO:0007669"/>
    <property type="project" value="InterPro"/>
</dbReference>
<evidence type="ECO:0000313" key="5">
    <source>
        <dbReference type="Proteomes" id="UP000193334"/>
    </source>
</evidence>
<evidence type="ECO:0000256" key="1">
    <source>
        <dbReference type="ARBA" id="ARBA00022729"/>
    </source>
</evidence>
<keyword evidence="5" id="KW-1185">Reference proteome</keyword>
<reference evidence="5" key="1">
    <citation type="submission" date="2017-04" db="EMBL/GenBank/DDBJ databases">
        <title>Comparative genomics and description of representatives of a novel lineage of planctomycetes thriving in anoxic sediments.</title>
        <authorList>
            <person name="Spring S."/>
            <person name="Bunk B."/>
            <person name="Sproer C."/>
        </authorList>
    </citation>
    <scope>NUCLEOTIDE SEQUENCE [LARGE SCALE GENOMIC DNA]</scope>
    <source>
        <strain evidence="5">ST-PulAB-D4</strain>
    </source>
</reference>
<dbReference type="InterPro" id="IPR008963">
    <property type="entry name" value="Purple_acid_Pase-like_N"/>
</dbReference>
<feature type="signal peptide" evidence="2">
    <location>
        <begin position="1"/>
        <end position="20"/>
    </location>
</feature>
<proteinExistence type="predicted"/>
<dbReference type="Gene3D" id="3.60.21.10">
    <property type="match status" value="1"/>
</dbReference>
<dbReference type="STRING" id="1941349.STSP1_01112"/>
<feature type="domain" description="Calcineurin-like phosphoesterase" evidence="3">
    <location>
        <begin position="120"/>
        <end position="298"/>
    </location>
</feature>
<protein>
    <submittedName>
        <fullName evidence="4">Calcineurin-like phosphoesterase superfamily domain protein</fullName>
    </submittedName>
</protein>
<dbReference type="SUPFAM" id="SSF49363">
    <property type="entry name" value="Purple acid phosphatase, N-terminal domain"/>
    <property type="match status" value="1"/>
</dbReference>
<keyword evidence="1 2" id="KW-0732">Signal</keyword>
<organism evidence="4 5">
    <name type="scientific">Sedimentisphaera salicampi</name>
    <dbReference type="NCBI Taxonomy" id="1941349"/>
    <lineage>
        <taxon>Bacteria</taxon>
        <taxon>Pseudomonadati</taxon>
        <taxon>Planctomycetota</taxon>
        <taxon>Phycisphaerae</taxon>
        <taxon>Sedimentisphaerales</taxon>
        <taxon>Sedimentisphaeraceae</taxon>
        <taxon>Sedimentisphaera</taxon>
    </lineage>
</organism>
<dbReference type="RefSeq" id="WP_161491625.1">
    <property type="nucleotide sequence ID" value="NZ_CP021023.1"/>
</dbReference>
<dbReference type="KEGG" id="pbp:STSP1_01112"/>
<dbReference type="Pfam" id="PF00149">
    <property type="entry name" value="Metallophos"/>
    <property type="match status" value="1"/>
</dbReference>
<dbReference type="InterPro" id="IPR029052">
    <property type="entry name" value="Metallo-depent_PP-like"/>
</dbReference>
<accession>A0A1W6LLU5</accession>
<feature type="chain" id="PRO_5013275388" evidence="2">
    <location>
        <begin position="21"/>
        <end position="365"/>
    </location>
</feature>
<dbReference type="PANTHER" id="PTHR22953:SF153">
    <property type="entry name" value="PURPLE ACID PHOSPHATASE"/>
    <property type="match status" value="1"/>
</dbReference>
<gene>
    <name evidence="4" type="ORF">STSP1_01112</name>
</gene>
<dbReference type="InterPro" id="IPR039331">
    <property type="entry name" value="PAPs-like"/>
</dbReference>
<evidence type="ECO:0000256" key="2">
    <source>
        <dbReference type="SAM" id="SignalP"/>
    </source>
</evidence>
<dbReference type="Gene3D" id="2.60.40.10">
    <property type="entry name" value="Immunoglobulins"/>
    <property type="match status" value="1"/>
</dbReference>